<dbReference type="Pfam" id="PF01656">
    <property type="entry name" value="CbiA"/>
    <property type="match status" value="1"/>
</dbReference>
<dbReference type="Gene3D" id="3.40.50.300">
    <property type="entry name" value="P-loop containing nucleotide triphosphate hydrolases"/>
    <property type="match status" value="1"/>
</dbReference>
<dbReference type="STRING" id="1817895.AUJ95_06890"/>
<dbReference type="AlphaFoldDB" id="A0A1J5E193"/>
<dbReference type="GO" id="GO:0016887">
    <property type="term" value="F:ATP hydrolysis activity"/>
    <property type="evidence" value="ECO:0007669"/>
    <property type="project" value="TreeGrafter"/>
</dbReference>
<dbReference type="InterPro" id="IPR002586">
    <property type="entry name" value="CobQ/CobB/MinD/ParA_Nub-bd_dom"/>
</dbReference>
<dbReference type="PANTHER" id="PTHR43384">
    <property type="entry name" value="SEPTUM SITE-DETERMINING PROTEIN MIND HOMOLOG, CHLOROPLASTIC-RELATED"/>
    <property type="match status" value="1"/>
</dbReference>
<dbReference type="PIRSF" id="PIRSF005647">
    <property type="entry name" value="CooC"/>
    <property type="match status" value="1"/>
</dbReference>
<dbReference type="Proteomes" id="UP000183085">
    <property type="component" value="Unassembled WGS sequence"/>
</dbReference>
<sequence>MGKVIAVAGKGGVGKTTIVALTIRYLREHGMSPILAVDCDPNTNLNMLLDMKVNKTIGSIRENGKTARPSGMSLHDFLDYQINMALVEGDKIDLISMGRPEGKGCYCAANNALRECLSRLSVSYPWVVIDNEAGLEHISRQTNRDVDVLIIISDPSVRGFTTAIRIKELVGELENKVGQCFLIINRYNGELPDEWRGELKRVGLELAGILPVEPLVENYDLQGRPIIELLNTSLFYQKLEGILARIITV</sequence>
<dbReference type="GO" id="GO:0051782">
    <property type="term" value="P:negative regulation of cell division"/>
    <property type="evidence" value="ECO:0007669"/>
    <property type="project" value="TreeGrafter"/>
</dbReference>
<dbReference type="GO" id="GO:0009898">
    <property type="term" value="C:cytoplasmic side of plasma membrane"/>
    <property type="evidence" value="ECO:0007669"/>
    <property type="project" value="TreeGrafter"/>
</dbReference>
<dbReference type="SUPFAM" id="SSF52540">
    <property type="entry name" value="P-loop containing nucleoside triphosphate hydrolases"/>
    <property type="match status" value="1"/>
</dbReference>
<dbReference type="InterPro" id="IPR050625">
    <property type="entry name" value="ParA/MinD_ATPase"/>
</dbReference>
<dbReference type="InterPro" id="IPR014433">
    <property type="entry name" value="CooC"/>
</dbReference>
<dbReference type="GO" id="GO:0005829">
    <property type="term" value="C:cytosol"/>
    <property type="evidence" value="ECO:0007669"/>
    <property type="project" value="TreeGrafter"/>
</dbReference>
<name>A0A1J5E193_9BACT</name>
<gene>
    <name evidence="2" type="ORF">AUJ95_06890</name>
</gene>
<proteinExistence type="predicted"/>
<evidence type="ECO:0000313" key="3">
    <source>
        <dbReference type="Proteomes" id="UP000183085"/>
    </source>
</evidence>
<feature type="domain" description="CobQ/CobB/MinD/ParA nucleotide binding" evidence="1">
    <location>
        <begin position="5"/>
        <end position="225"/>
    </location>
</feature>
<dbReference type="GO" id="GO:0005524">
    <property type="term" value="F:ATP binding"/>
    <property type="evidence" value="ECO:0007669"/>
    <property type="project" value="TreeGrafter"/>
</dbReference>
<dbReference type="InterPro" id="IPR027417">
    <property type="entry name" value="P-loop_NTPase"/>
</dbReference>
<dbReference type="EMBL" id="MNYI01000180">
    <property type="protein sequence ID" value="OIP38370.1"/>
    <property type="molecule type" value="Genomic_DNA"/>
</dbReference>
<protein>
    <recommendedName>
        <fullName evidence="1">CobQ/CobB/MinD/ParA nucleotide binding domain-containing protein</fullName>
    </recommendedName>
</protein>
<comment type="caution">
    <text evidence="2">The sequence shown here is derived from an EMBL/GenBank/DDBJ whole genome shotgun (WGS) entry which is preliminary data.</text>
</comment>
<reference evidence="2 3" key="1">
    <citation type="journal article" date="2016" name="Environ. Microbiol.">
        <title>Genomic resolution of a cold subsurface aquifer community provides metabolic insights for novel microbes adapted to high CO concentrations.</title>
        <authorList>
            <person name="Probst A.J."/>
            <person name="Castelle C.J."/>
            <person name="Singh A."/>
            <person name="Brown C.T."/>
            <person name="Anantharaman K."/>
            <person name="Sharon I."/>
            <person name="Hug L.A."/>
            <person name="Burstein D."/>
            <person name="Emerson J.B."/>
            <person name="Thomas B.C."/>
            <person name="Banfield J.F."/>
        </authorList>
    </citation>
    <scope>NUCLEOTIDE SEQUENCE [LARGE SCALE GENOMIC DNA]</scope>
    <source>
        <strain evidence="2">CG2_30_40_21</strain>
    </source>
</reference>
<dbReference type="PANTHER" id="PTHR43384:SF7">
    <property type="entry name" value="CARBON-MONOXIDE DEHYDROGENASE ACCESSORY PROTEIN"/>
    <property type="match status" value="1"/>
</dbReference>
<evidence type="ECO:0000259" key="1">
    <source>
        <dbReference type="Pfam" id="PF01656"/>
    </source>
</evidence>
<organism evidence="2 3">
    <name type="scientific">Candidatus Desantisbacteria bacterium CG2_30_40_21</name>
    <dbReference type="NCBI Taxonomy" id="1817895"/>
    <lineage>
        <taxon>Bacteria</taxon>
        <taxon>Candidatus Desantisiibacteriota</taxon>
    </lineage>
</organism>
<accession>A0A1J5E193</accession>
<evidence type="ECO:0000313" key="2">
    <source>
        <dbReference type="EMBL" id="OIP38370.1"/>
    </source>
</evidence>